<evidence type="ECO:0000313" key="3">
    <source>
        <dbReference type="EMBL" id="EED23976.1"/>
    </source>
</evidence>
<dbReference type="SUPFAM" id="SSF48452">
    <property type="entry name" value="TPR-like"/>
    <property type="match status" value="1"/>
</dbReference>
<dbReference type="InterPro" id="IPR013169">
    <property type="entry name" value="mRNA_splic_Cwf18-like"/>
</dbReference>
<evidence type="ECO:0000256" key="2">
    <source>
        <dbReference type="SAM" id="MobiDB-lite"/>
    </source>
</evidence>
<dbReference type="GeneID" id="8103944"/>
<dbReference type="eggNOG" id="KOG3407">
    <property type="taxonomic scope" value="Eukaryota"/>
</dbReference>
<dbReference type="STRING" id="441959.B8LVF7"/>
<dbReference type="OrthoDB" id="427518at2759"/>
<name>B8LVF7_TALSN</name>
<accession>B8LVF7</accession>
<feature type="coiled-coil region" evidence="1">
    <location>
        <begin position="667"/>
        <end position="695"/>
    </location>
</feature>
<reference evidence="4" key="1">
    <citation type="journal article" date="2015" name="Genome Announc.">
        <title>Genome sequence of the AIDS-associated pathogen Penicillium marneffei (ATCC18224) and its near taxonomic relative Talaromyces stipitatus (ATCC10500).</title>
        <authorList>
            <person name="Nierman W.C."/>
            <person name="Fedorova-Abrams N.D."/>
            <person name="Andrianopoulos A."/>
        </authorList>
    </citation>
    <scope>NUCLEOTIDE SEQUENCE [LARGE SCALE GENOMIC DNA]</scope>
    <source>
        <strain evidence="4">ATCC 10500 / CBS 375.48 / QM 6759 / NRRL 1006</strain>
    </source>
</reference>
<feature type="region of interest" description="Disordered" evidence="2">
    <location>
        <begin position="741"/>
        <end position="791"/>
    </location>
</feature>
<protein>
    <submittedName>
        <fullName evidence="3">Uncharacterized protein</fullName>
    </submittedName>
</protein>
<keyword evidence="1" id="KW-0175">Coiled coil</keyword>
<dbReference type="Proteomes" id="UP000001745">
    <property type="component" value="Unassembled WGS sequence"/>
</dbReference>
<dbReference type="PANTHER" id="PTHR31551">
    <property type="entry name" value="PRE-MRNA-SPLICING FACTOR CWF18"/>
    <property type="match status" value="1"/>
</dbReference>
<dbReference type="Pfam" id="PF08315">
    <property type="entry name" value="cwf18"/>
    <property type="match status" value="1"/>
</dbReference>
<dbReference type="PANTHER" id="PTHR31551:SF1">
    <property type="entry name" value="COILED-COIL DOMAIN-CONTAINING PROTEIN 12"/>
    <property type="match status" value="1"/>
</dbReference>
<dbReference type="HOGENOM" id="CLU_023642_0_0_1"/>
<dbReference type="VEuPathDB" id="FungiDB:TSTA_073650"/>
<dbReference type="PhylomeDB" id="B8LVF7"/>
<dbReference type="InParanoid" id="B8LVF7"/>
<evidence type="ECO:0000256" key="1">
    <source>
        <dbReference type="SAM" id="Coils"/>
    </source>
</evidence>
<dbReference type="InterPro" id="IPR011990">
    <property type="entry name" value="TPR-like_helical_dom_sf"/>
</dbReference>
<evidence type="ECO:0000313" key="4">
    <source>
        <dbReference type="Proteomes" id="UP000001745"/>
    </source>
</evidence>
<dbReference type="RefSeq" id="XP_002341363.1">
    <property type="nucleotide sequence ID" value="XM_002341322.1"/>
</dbReference>
<dbReference type="GO" id="GO:0005684">
    <property type="term" value="C:U2-type spliceosomal complex"/>
    <property type="evidence" value="ECO:0007669"/>
    <property type="project" value="TreeGrafter"/>
</dbReference>
<organism evidence="3 4">
    <name type="scientific">Talaromyces stipitatus (strain ATCC 10500 / CBS 375.48 / QM 6759 / NRRL 1006)</name>
    <name type="common">Penicillium stipitatum</name>
    <dbReference type="NCBI Taxonomy" id="441959"/>
    <lineage>
        <taxon>Eukaryota</taxon>
        <taxon>Fungi</taxon>
        <taxon>Dikarya</taxon>
        <taxon>Ascomycota</taxon>
        <taxon>Pezizomycotina</taxon>
        <taxon>Eurotiomycetes</taxon>
        <taxon>Eurotiomycetidae</taxon>
        <taxon>Eurotiales</taxon>
        <taxon>Trichocomaceae</taxon>
        <taxon>Talaromyces</taxon>
        <taxon>Talaromyces sect. Talaromyces</taxon>
    </lineage>
</organism>
<dbReference type="GO" id="GO:0071014">
    <property type="term" value="C:post-mRNA release spliceosomal complex"/>
    <property type="evidence" value="ECO:0007669"/>
    <property type="project" value="TreeGrafter"/>
</dbReference>
<dbReference type="EMBL" id="EQ962652">
    <property type="protein sequence ID" value="EED23976.1"/>
    <property type="molecule type" value="Genomic_DNA"/>
</dbReference>
<dbReference type="Gene3D" id="1.25.40.10">
    <property type="entry name" value="Tetratricopeptide repeat domain"/>
    <property type="match status" value="1"/>
</dbReference>
<dbReference type="AlphaFoldDB" id="B8LVF7"/>
<proteinExistence type="predicted"/>
<gene>
    <name evidence="3" type="ORF">TSTA_073650</name>
</gene>
<keyword evidence="4" id="KW-1185">Reference proteome</keyword>
<sequence length="791" mass="89239">MASKSSIRTHTSQPPPSQNRHVSFNLPVYSYTKGTQWGFNQLIPAHPGIAQMDNVTLTLANHLAYLDGDAGILRSLLMRAGRSQRRWSLEGKPQDVSPMDTGIASDLVEVLSSAERLQTAVNQLCVQGAVVLCMYPGGEGRDVLRMDAGTRAKYKLNSVTNSHHTMLQALLLVCHAFPADAYLDDDYHELGSAFTPQLQHVMQYYDNLQALGMLSNEVKQTIAYTLLHSFQFSSTAGKWDVIERAEKIAASLAMPDKCLDMMILSRKTYLDRSTVAPEEFDRCSGFSMESGKLNALCGKVFLTRSNMYLRNSADIDMAFSFLQEIRPIDWDNISILEELILQERAIAWGRLLRFQGQFQEARSLLEAVYNARQYPEDVISAGELNCDLISHLAATHCELGDPEKADFLVSTKLESILEKYNTSNPNSKPRKGDMLKLRLAQAEAALQQGEHWRAADMYRELNRYIWATRGHRNSIRSVCRMHMGLARVQQLQSDWPTSLKYWERAMRMYDKRPDSQDFGTVVTYAAIAYVHIQMGNEDDAIPFFIKGGELLKVTGHQHWYTGLGTGWFDEIWDHTESQTSMSTNNASLEAAATERKARLAKLAALKRKQPEPEPLTETFASKDQELLQEDDSTENNNITKQYLSGRNYDAETRGPKLGFEQAPTEGAITLEQQASELARKAAEQAQREEEEAAEQPIDLFKLQPKKPNWDLKRHLDEKMRVLNVRTENAIARLVRQRIENAQREERAKKGGRGSGDGEGGEEVGIEGDALVEGIHVREQEAAEERDEEDLL</sequence>
<feature type="region of interest" description="Disordered" evidence="2">
    <location>
        <begin position="1"/>
        <end position="22"/>
    </location>
</feature>